<dbReference type="PANTHER" id="PTHR30151">
    <property type="entry name" value="ALKANE SULFONATE ABC TRANSPORTER-RELATED, MEMBRANE SUBUNIT"/>
    <property type="match status" value="1"/>
</dbReference>
<feature type="transmembrane region" description="Helical" evidence="7">
    <location>
        <begin position="20"/>
        <end position="38"/>
    </location>
</feature>
<reference evidence="9 10" key="1">
    <citation type="journal article" date="2014" name="Int. J. Syst. Evol. Microbiol.">
        <title>Complete genome sequence of Corynebacterium casei LMG S-19264T (=DSM 44701T), isolated from a smear-ripened cheese.</title>
        <authorList>
            <consortium name="US DOE Joint Genome Institute (JGI-PGF)"/>
            <person name="Walter F."/>
            <person name="Albersmeier A."/>
            <person name="Kalinowski J."/>
            <person name="Ruckert C."/>
        </authorList>
    </citation>
    <scope>NUCLEOTIDE SEQUENCE [LARGE SCALE GENOMIC DNA]</scope>
    <source>
        <strain evidence="9 10">CGMCC 1.7029</strain>
    </source>
</reference>
<evidence type="ECO:0000256" key="6">
    <source>
        <dbReference type="ARBA" id="ARBA00023136"/>
    </source>
</evidence>
<dbReference type="InterPro" id="IPR000515">
    <property type="entry name" value="MetI-like"/>
</dbReference>
<dbReference type="GO" id="GO:0055085">
    <property type="term" value="P:transmembrane transport"/>
    <property type="evidence" value="ECO:0007669"/>
    <property type="project" value="InterPro"/>
</dbReference>
<comment type="caution">
    <text evidence="9">The sequence shown here is derived from an EMBL/GenBank/DDBJ whole genome shotgun (WGS) entry which is preliminary data.</text>
</comment>
<evidence type="ECO:0000256" key="1">
    <source>
        <dbReference type="ARBA" id="ARBA00004651"/>
    </source>
</evidence>
<keyword evidence="6 7" id="KW-0472">Membrane</keyword>
<feature type="domain" description="ABC transmembrane type-1" evidence="8">
    <location>
        <begin position="69"/>
        <end position="253"/>
    </location>
</feature>
<evidence type="ECO:0000256" key="7">
    <source>
        <dbReference type="RuleBase" id="RU363032"/>
    </source>
</evidence>
<dbReference type="PANTHER" id="PTHR30151:SF0">
    <property type="entry name" value="ABC TRANSPORTER PERMEASE PROTEIN MJ0413-RELATED"/>
    <property type="match status" value="1"/>
</dbReference>
<keyword evidence="5 7" id="KW-1133">Transmembrane helix</keyword>
<proteinExistence type="inferred from homology"/>
<dbReference type="OrthoDB" id="9786495at2"/>
<feature type="transmembrane region" description="Helical" evidence="7">
    <location>
        <begin position="106"/>
        <end position="129"/>
    </location>
</feature>
<feature type="transmembrane region" description="Helical" evidence="7">
    <location>
        <begin position="44"/>
        <end position="63"/>
    </location>
</feature>
<keyword evidence="3" id="KW-1003">Cell membrane</keyword>
<dbReference type="Pfam" id="PF00528">
    <property type="entry name" value="BPD_transp_1"/>
    <property type="match status" value="1"/>
</dbReference>
<feature type="transmembrane region" description="Helical" evidence="7">
    <location>
        <begin position="136"/>
        <end position="155"/>
    </location>
</feature>
<keyword evidence="10" id="KW-1185">Reference proteome</keyword>
<gene>
    <name evidence="9" type="ORF">GCM10010991_30400</name>
</gene>
<dbReference type="EMBL" id="BMLP01000007">
    <property type="protein sequence ID" value="GGO36436.1"/>
    <property type="molecule type" value="Genomic_DNA"/>
</dbReference>
<dbReference type="Proteomes" id="UP000598196">
    <property type="component" value="Unassembled WGS sequence"/>
</dbReference>
<dbReference type="RefSeq" id="WP_146287737.1">
    <property type="nucleotide sequence ID" value="NZ_BMLP01000007.1"/>
</dbReference>
<evidence type="ECO:0000256" key="2">
    <source>
        <dbReference type="ARBA" id="ARBA00022448"/>
    </source>
</evidence>
<comment type="subcellular location">
    <subcellularLocation>
        <location evidence="1 7">Cell membrane</location>
        <topology evidence="1 7">Multi-pass membrane protein</topology>
    </subcellularLocation>
</comment>
<feature type="transmembrane region" description="Helical" evidence="7">
    <location>
        <begin position="175"/>
        <end position="192"/>
    </location>
</feature>
<accession>A0A917YMN5</accession>
<sequence>MASQSAHLADRKGTGPVATAALRLGFLALILLAWALAARHAPPGLFASPVAVAKAGIGLASSGKLWPALAASLQVYLVGTGLAVMFGGALGIAMGIWPALGRTLDIYVNALAATPRVAFIPLIIVLLGLGLEAKVLIVFLGAVMPIVLNAHAGVQAADPDLLEMAASTGASRGRILWHVILPGAVPFLITGIRIGSTIGLINTIVAELYTAISGLGGLLAVYGSRFQMAEYLAVVIVLALIGVGMTEALRLVSQRLMRWRDV</sequence>
<dbReference type="PROSITE" id="PS50928">
    <property type="entry name" value="ABC_TM1"/>
    <property type="match status" value="1"/>
</dbReference>
<feature type="transmembrane region" description="Helical" evidence="7">
    <location>
        <begin position="75"/>
        <end position="100"/>
    </location>
</feature>
<evidence type="ECO:0000256" key="5">
    <source>
        <dbReference type="ARBA" id="ARBA00022989"/>
    </source>
</evidence>
<comment type="similarity">
    <text evidence="7">Belongs to the binding-protein-dependent transport system permease family.</text>
</comment>
<protein>
    <submittedName>
        <fullName evidence="9">ABC transporter permease</fullName>
    </submittedName>
</protein>
<evidence type="ECO:0000256" key="4">
    <source>
        <dbReference type="ARBA" id="ARBA00022692"/>
    </source>
</evidence>
<dbReference type="CDD" id="cd06261">
    <property type="entry name" value="TM_PBP2"/>
    <property type="match status" value="1"/>
</dbReference>
<evidence type="ECO:0000259" key="8">
    <source>
        <dbReference type="PROSITE" id="PS50928"/>
    </source>
</evidence>
<dbReference type="Gene3D" id="1.10.3720.10">
    <property type="entry name" value="MetI-like"/>
    <property type="match status" value="1"/>
</dbReference>
<dbReference type="SUPFAM" id="SSF161098">
    <property type="entry name" value="MetI-like"/>
    <property type="match status" value="1"/>
</dbReference>
<name>A0A917YMN5_9RHOB</name>
<dbReference type="InterPro" id="IPR035906">
    <property type="entry name" value="MetI-like_sf"/>
</dbReference>
<dbReference type="GO" id="GO:0005886">
    <property type="term" value="C:plasma membrane"/>
    <property type="evidence" value="ECO:0007669"/>
    <property type="project" value="UniProtKB-SubCell"/>
</dbReference>
<evidence type="ECO:0000313" key="9">
    <source>
        <dbReference type="EMBL" id="GGO36436.1"/>
    </source>
</evidence>
<feature type="transmembrane region" description="Helical" evidence="7">
    <location>
        <begin position="231"/>
        <end position="252"/>
    </location>
</feature>
<evidence type="ECO:0000256" key="3">
    <source>
        <dbReference type="ARBA" id="ARBA00022475"/>
    </source>
</evidence>
<keyword evidence="4 7" id="KW-0812">Transmembrane</keyword>
<feature type="transmembrane region" description="Helical" evidence="7">
    <location>
        <begin position="204"/>
        <end position="225"/>
    </location>
</feature>
<organism evidence="9 10">
    <name type="scientific">Gemmobacter aquaticus</name>
    <dbReference type="NCBI Taxonomy" id="490185"/>
    <lineage>
        <taxon>Bacteria</taxon>
        <taxon>Pseudomonadati</taxon>
        <taxon>Pseudomonadota</taxon>
        <taxon>Alphaproteobacteria</taxon>
        <taxon>Rhodobacterales</taxon>
        <taxon>Paracoccaceae</taxon>
        <taxon>Gemmobacter</taxon>
    </lineage>
</organism>
<keyword evidence="2 7" id="KW-0813">Transport</keyword>
<dbReference type="AlphaFoldDB" id="A0A917YMN5"/>
<evidence type="ECO:0000313" key="10">
    <source>
        <dbReference type="Proteomes" id="UP000598196"/>
    </source>
</evidence>